<dbReference type="Gene3D" id="3.60.15.10">
    <property type="entry name" value="Ribonuclease Z/Hydroxyacylglutathione hydrolase-like"/>
    <property type="match status" value="1"/>
</dbReference>
<dbReference type="SUPFAM" id="SSF56281">
    <property type="entry name" value="Metallo-hydrolase/oxidoreductase"/>
    <property type="match status" value="1"/>
</dbReference>
<gene>
    <name evidence="1" type="primary">ccrA_3</name>
    <name evidence="1" type="ORF">SDC9_67474</name>
</gene>
<accession>A0A644XXW4</accession>
<dbReference type="InterPro" id="IPR036866">
    <property type="entry name" value="RibonucZ/Hydroxyglut_hydro"/>
</dbReference>
<sequence length="125" mass="14153">MKLSKIKQAFLLSIILFTTTFTLSAQERSRYVVNDDIQLYKIHDSVYLHLAWDTLGNFGRFSSNGIVLIKNGEALMIDTPMDNAKTEILVNFIKDTLNANVKVLLIGHYHDDCLGGLKHLQDLKS</sequence>
<evidence type="ECO:0000313" key="1">
    <source>
        <dbReference type="EMBL" id="MPM21035.1"/>
    </source>
</evidence>
<dbReference type="EC" id="3.5.2.6" evidence="1"/>
<dbReference type="AlphaFoldDB" id="A0A644XXW4"/>
<keyword evidence="1" id="KW-0378">Hydrolase</keyword>
<dbReference type="EMBL" id="VSSQ01003507">
    <property type="protein sequence ID" value="MPM21035.1"/>
    <property type="molecule type" value="Genomic_DNA"/>
</dbReference>
<name>A0A644XXW4_9ZZZZ</name>
<reference evidence="1" key="1">
    <citation type="submission" date="2019-08" db="EMBL/GenBank/DDBJ databases">
        <authorList>
            <person name="Kucharzyk K."/>
            <person name="Murdoch R.W."/>
            <person name="Higgins S."/>
            <person name="Loffler F."/>
        </authorList>
    </citation>
    <scope>NUCLEOTIDE SEQUENCE</scope>
</reference>
<organism evidence="1">
    <name type="scientific">bioreactor metagenome</name>
    <dbReference type="NCBI Taxonomy" id="1076179"/>
    <lineage>
        <taxon>unclassified sequences</taxon>
        <taxon>metagenomes</taxon>
        <taxon>ecological metagenomes</taxon>
    </lineage>
</organism>
<comment type="caution">
    <text evidence="1">The sequence shown here is derived from an EMBL/GenBank/DDBJ whole genome shotgun (WGS) entry which is preliminary data.</text>
</comment>
<proteinExistence type="predicted"/>
<protein>
    <submittedName>
        <fullName evidence="1">Metallo-beta-lactamase type 2</fullName>
        <ecNumber evidence="1">3.5.2.6</ecNumber>
    </submittedName>
</protein>
<dbReference type="GO" id="GO:0008800">
    <property type="term" value="F:beta-lactamase activity"/>
    <property type="evidence" value="ECO:0007669"/>
    <property type="project" value="UniProtKB-EC"/>
</dbReference>